<dbReference type="AlphaFoldDB" id="W1NBR5"/>
<keyword evidence="2" id="KW-1185">Reference proteome</keyword>
<gene>
    <name evidence="1" type="ORF">BJB45_18910</name>
</gene>
<organism evidence="1 2">
    <name type="scientific">Halomonas huangheensis</name>
    <dbReference type="NCBI Taxonomy" id="1178482"/>
    <lineage>
        <taxon>Bacteria</taxon>
        <taxon>Pseudomonadati</taxon>
        <taxon>Pseudomonadota</taxon>
        <taxon>Gammaproteobacteria</taxon>
        <taxon>Oceanospirillales</taxon>
        <taxon>Halomonadaceae</taxon>
        <taxon>Halomonas</taxon>
    </lineage>
</organism>
<protein>
    <submittedName>
        <fullName evidence="1">Uncharacterized protein</fullName>
    </submittedName>
</protein>
<proteinExistence type="predicted"/>
<evidence type="ECO:0000313" key="2">
    <source>
        <dbReference type="Proteomes" id="UP000019113"/>
    </source>
</evidence>
<sequence length="41" mass="5094">MQEKIILLKCQHQERLPSIQFDVYEEILRSQYKLKDMRLTK</sequence>
<dbReference type="PATRIC" id="fig|1178482.3.peg.768"/>
<name>W1NBR5_9GAMM</name>
<accession>W1NBR5</accession>
<comment type="caution">
    <text evidence="1">The sequence shown here is derived from an EMBL/GenBank/DDBJ whole genome shotgun (WGS) entry which is preliminary data.</text>
</comment>
<reference evidence="1 2" key="1">
    <citation type="submission" date="2013-08" db="EMBL/GenBank/DDBJ databases">
        <title>draft genome of Halomonas huanghegensis, strain BJGMM-B45T.</title>
        <authorList>
            <person name="Miao C."/>
            <person name="Wan Y."/>
            <person name="Jin W."/>
        </authorList>
    </citation>
    <scope>NUCLEOTIDE SEQUENCE [LARGE SCALE GENOMIC DNA]</scope>
    <source>
        <strain evidence="1 2">BJGMM-B45</strain>
    </source>
</reference>
<dbReference type="EMBL" id="AVBC01000016">
    <property type="protein sequence ID" value="ERL52651.1"/>
    <property type="molecule type" value="Genomic_DNA"/>
</dbReference>
<evidence type="ECO:0000313" key="1">
    <source>
        <dbReference type="EMBL" id="ERL52651.1"/>
    </source>
</evidence>
<dbReference type="Proteomes" id="UP000019113">
    <property type="component" value="Unassembled WGS sequence"/>
</dbReference>